<dbReference type="PROSITE" id="PS51192">
    <property type="entry name" value="HELICASE_ATP_BIND_1"/>
    <property type="match status" value="1"/>
</dbReference>
<proteinExistence type="predicted"/>
<keyword evidence="4" id="KW-0067">ATP-binding</keyword>
<dbReference type="AlphaFoldDB" id="A0A346XYG9"/>
<keyword evidence="9" id="KW-1185">Reference proteome</keyword>
<dbReference type="Gene3D" id="1.10.3380.30">
    <property type="match status" value="1"/>
</dbReference>
<protein>
    <submittedName>
        <fullName evidence="8">Putative helicase</fullName>
    </submittedName>
</protein>
<feature type="compositionally biased region" description="Basic and acidic residues" evidence="5">
    <location>
        <begin position="233"/>
        <end position="243"/>
    </location>
</feature>
<evidence type="ECO:0000256" key="1">
    <source>
        <dbReference type="ARBA" id="ARBA00022741"/>
    </source>
</evidence>
<dbReference type="InterPro" id="IPR011545">
    <property type="entry name" value="DEAD/DEAH_box_helicase_dom"/>
</dbReference>
<dbReference type="CDD" id="cd18795">
    <property type="entry name" value="SF2_C_Ski2"/>
    <property type="match status" value="1"/>
</dbReference>
<dbReference type="GO" id="GO:0070478">
    <property type="term" value="P:nuclear-transcribed mRNA catabolic process, 3'-5' exonucleolytic nonsense-mediated decay"/>
    <property type="evidence" value="ECO:0007669"/>
    <property type="project" value="TreeGrafter"/>
</dbReference>
<evidence type="ECO:0000256" key="3">
    <source>
        <dbReference type="ARBA" id="ARBA00022806"/>
    </source>
</evidence>
<dbReference type="InterPro" id="IPR001650">
    <property type="entry name" value="Helicase_C-like"/>
</dbReference>
<feature type="region of interest" description="Disordered" evidence="5">
    <location>
        <begin position="227"/>
        <end position="250"/>
    </location>
</feature>
<dbReference type="GO" id="GO:0005524">
    <property type="term" value="F:ATP binding"/>
    <property type="evidence" value="ECO:0007669"/>
    <property type="project" value="UniProtKB-KW"/>
</dbReference>
<dbReference type="SMART" id="SM00487">
    <property type="entry name" value="DEXDc"/>
    <property type="match status" value="1"/>
</dbReference>
<dbReference type="InterPro" id="IPR058621">
    <property type="entry name" value="SH3_HelY"/>
</dbReference>
<dbReference type="SMART" id="SM01142">
    <property type="entry name" value="DSHCT"/>
    <property type="match status" value="1"/>
</dbReference>
<dbReference type="PROSITE" id="PS51194">
    <property type="entry name" value="HELICASE_CTER"/>
    <property type="match status" value="1"/>
</dbReference>
<evidence type="ECO:0000256" key="4">
    <source>
        <dbReference type="ARBA" id="ARBA00022840"/>
    </source>
</evidence>
<keyword evidence="2" id="KW-0378">Hydrolase</keyword>
<dbReference type="Pfam" id="PF00271">
    <property type="entry name" value="Helicase_C"/>
    <property type="match status" value="1"/>
</dbReference>
<evidence type="ECO:0000259" key="7">
    <source>
        <dbReference type="PROSITE" id="PS51194"/>
    </source>
</evidence>
<dbReference type="PANTHER" id="PTHR12131">
    <property type="entry name" value="ATP-DEPENDENT RNA AND DNA HELICASE"/>
    <property type="match status" value="1"/>
</dbReference>
<evidence type="ECO:0000256" key="2">
    <source>
        <dbReference type="ARBA" id="ARBA00022801"/>
    </source>
</evidence>
<evidence type="ECO:0000313" key="8">
    <source>
        <dbReference type="EMBL" id="AXV07266.1"/>
    </source>
</evidence>
<organism evidence="8 9">
    <name type="scientific">Euzebya pacifica</name>
    <dbReference type="NCBI Taxonomy" id="1608957"/>
    <lineage>
        <taxon>Bacteria</taxon>
        <taxon>Bacillati</taxon>
        <taxon>Actinomycetota</taxon>
        <taxon>Nitriliruptoria</taxon>
        <taxon>Euzebyales</taxon>
    </lineage>
</organism>
<dbReference type="GO" id="GO:0016787">
    <property type="term" value="F:hydrolase activity"/>
    <property type="evidence" value="ECO:0007669"/>
    <property type="project" value="UniProtKB-KW"/>
</dbReference>
<dbReference type="InterPro" id="IPR012961">
    <property type="entry name" value="Ski2/MTR4_C"/>
</dbReference>
<accession>A0A346XYG9</accession>
<keyword evidence="3 8" id="KW-0347">Helicase</keyword>
<keyword evidence="1" id="KW-0547">Nucleotide-binding</keyword>
<sequence length="915" mass="101402">MSDAAADTPEDQPLLTNEPLERFAAGLDFPLDHFQRKGIIALSEGRSVLVAAPTGAGKTLVGEFALWHALKRGRKAFYTTPIKALSNQKFHDLRALHGEENVGLLTGDNVINGEAPLVVMTTEVLRNMLYEQSSTLHGLDAVVLDEVHYLADRDRGAVWEEVIIQLPLQVTIAALSATVSNAEEFGAWLADVRHGCDVIVSELRPVPLEHHYAVNDKLYPVFRSGARGAGGKKASDADKEKAVQARGGRPNPEVLMLERKAGQRNRVTRKGNRVGGGIRLRYPSRADITRMLAQRKWLPAITFIFSRAACDDAVEQVVSSGVQLTTVEERERIREIVRRRTDILPTADLTMLGYGAWLHSLERGVAAHHAGMVPVFKETVEELFSAGLVKMVFATETLALGINMPARTVVIERLEKWNGKRHELLTPGQFTQLTGRAGRRGKDTVGHAVVSYQRDVEFEVVAGLVGRRTERLVSRFAPSYNMAVNLLRRQGVEDAIELLGQSFAQYQADGQSTGRADEIAKNQRALEGYAAHLHSDHGDFEEYWSIRRELSRIEADGAKTRRARRTAAVEEAIETLRPGDVIQVPGGRRGQTMLAAVVTTTSAKSGTPLATVVTEDRRQTRVGPREFDRPPEPVGFVRLPNKGGPRQPAYRKAVQRLLFDVDPKGSGRLEDIPVDQHLTEQVSDLRARLREHPVHDDPNLHEIEVWARRYDELKGKSDRLERTMRHRTQSLVTAFTSIIDLLTGLGYLDETPAPTEEGMRLAGLYAETDLVLAECLRWGVFDGLNAAELAAMASVFTFEARRDDGPPVHIPTTRLHDAVDAAERHLQRIVDLETMAALPATRDLDATFMEVVYRWARGADLDRALGTTDMTPGDFVRATKMVADLVRQIRDSSDGPLRATAREANDLLVRGVVAY</sequence>
<dbReference type="GO" id="GO:0003676">
    <property type="term" value="F:nucleic acid binding"/>
    <property type="evidence" value="ECO:0007669"/>
    <property type="project" value="InterPro"/>
</dbReference>
<dbReference type="Gene3D" id="3.40.50.300">
    <property type="entry name" value="P-loop containing nucleotide triphosphate hydrolases"/>
    <property type="match status" value="2"/>
</dbReference>
<dbReference type="Pfam" id="PF00270">
    <property type="entry name" value="DEAD"/>
    <property type="match status" value="1"/>
</dbReference>
<evidence type="ECO:0000259" key="6">
    <source>
        <dbReference type="PROSITE" id="PS51192"/>
    </source>
</evidence>
<dbReference type="KEGG" id="euz:DVS28_a2586"/>
<dbReference type="PANTHER" id="PTHR12131:SF1">
    <property type="entry name" value="ATP-DEPENDENT RNA HELICASE SUPV3L1, MITOCHONDRIAL-RELATED"/>
    <property type="match status" value="1"/>
</dbReference>
<evidence type="ECO:0000256" key="5">
    <source>
        <dbReference type="SAM" id="MobiDB-lite"/>
    </source>
</evidence>
<dbReference type="RefSeq" id="WP_164710463.1">
    <property type="nucleotide sequence ID" value="NZ_CP031165.1"/>
</dbReference>
<feature type="region of interest" description="Disordered" evidence="5">
    <location>
        <begin position="615"/>
        <end position="635"/>
    </location>
</feature>
<gene>
    <name evidence="8" type="ORF">DVS28_a2586</name>
</gene>
<dbReference type="Proteomes" id="UP000264006">
    <property type="component" value="Chromosome"/>
</dbReference>
<feature type="domain" description="Helicase C-terminal" evidence="7">
    <location>
        <begin position="309"/>
        <end position="488"/>
    </location>
</feature>
<feature type="compositionally biased region" description="Basic and acidic residues" evidence="5">
    <location>
        <begin position="615"/>
        <end position="631"/>
    </location>
</feature>
<dbReference type="InterPro" id="IPR027417">
    <property type="entry name" value="P-loop_NTPase"/>
</dbReference>
<dbReference type="SMART" id="SM00490">
    <property type="entry name" value="HELICc"/>
    <property type="match status" value="1"/>
</dbReference>
<dbReference type="Pfam" id="PF26090">
    <property type="entry name" value="SH3_HelY"/>
    <property type="match status" value="1"/>
</dbReference>
<dbReference type="GO" id="GO:0055087">
    <property type="term" value="C:Ski complex"/>
    <property type="evidence" value="ECO:0007669"/>
    <property type="project" value="TreeGrafter"/>
</dbReference>
<evidence type="ECO:0000313" key="9">
    <source>
        <dbReference type="Proteomes" id="UP000264006"/>
    </source>
</evidence>
<dbReference type="InterPro" id="IPR014001">
    <property type="entry name" value="Helicase_ATP-bd"/>
</dbReference>
<dbReference type="GO" id="GO:0004386">
    <property type="term" value="F:helicase activity"/>
    <property type="evidence" value="ECO:0007669"/>
    <property type="project" value="UniProtKB-KW"/>
</dbReference>
<dbReference type="Pfam" id="PF08148">
    <property type="entry name" value="DSHCT"/>
    <property type="match status" value="1"/>
</dbReference>
<dbReference type="SUPFAM" id="SSF52540">
    <property type="entry name" value="P-loop containing nucleoside triphosphate hydrolases"/>
    <property type="match status" value="1"/>
</dbReference>
<dbReference type="EMBL" id="CP031165">
    <property type="protein sequence ID" value="AXV07266.1"/>
    <property type="molecule type" value="Genomic_DNA"/>
</dbReference>
<reference evidence="8 9" key="1">
    <citation type="submission" date="2018-09" db="EMBL/GenBank/DDBJ databases">
        <title>Complete genome sequence of Euzebya sp. DY32-46 isolated from seawater of Pacific Ocean.</title>
        <authorList>
            <person name="Xu L."/>
            <person name="Wu Y.-H."/>
            <person name="Xu X.-W."/>
        </authorList>
    </citation>
    <scope>NUCLEOTIDE SEQUENCE [LARGE SCALE GENOMIC DNA]</scope>
    <source>
        <strain evidence="8 9">DY32-46</strain>
    </source>
</reference>
<feature type="domain" description="Helicase ATP-binding" evidence="6">
    <location>
        <begin position="39"/>
        <end position="197"/>
    </location>
</feature>
<dbReference type="InterPro" id="IPR050699">
    <property type="entry name" value="RNA-DNA_Helicase"/>
</dbReference>
<name>A0A346XYG9_9ACTN</name>